<dbReference type="SMART" id="SM00298">
    <property type="entry name" value="CHROMO"/>
    <property type="match status" value="1"/>
</dbReference>
<accession>A0A6V7VKM5</accession>
<dbReference type="PANTHER" id="PTHR46585:SF1">
    <property type="entry name" value="CHROMO DOMAIN-CONTAINING PROTEIN"/>
    <property type="match status" value="1"/>
</dbReference>
<name>A0A6V7VKM5_MELEN</name>
<feature type="compositionally biased region" description="Polar residues" evidence="1">
    <location>
        <begin position="752"/>
        <end position="765"/>
    </location>
</feature>
<dbReference type="OrthoDB" id="6343797at2759"/>
<dbReference type="InterPro" id="IPR036397">
    <property type="entry name" value="RNaseH_sf"/>
</dbReference>
<gene>
    <name evidence="3" type="ORF">MENT_LOCUS27212</name>
</gene>
<feature type="domain" description="Integrase catalytic" evidence="2">
    <location>
        <begin position="54"/>
        <end position="230"/>
    </location>
</feature>
<dbReference type="InterPro" id="IPR012337">
    <property type="entry name" value="RNaseH-like_sf"/>
</dbReference>
<reference evidence="3 4" key="1">
    <citation type="submission" date="2020-08" db="EMBL/GenBank/DDBJ databases">
        <authorList>
            <person name="Koutsovoulos G."/>
            <person name="Danchin GJ E."/>
        </authorList>
    </citation>
    <scope>NUCLEOTIDE SEQUENCE [LARGE SCALE GENOMIC DNA]</scope>
</reference>
<dbReference type="InterPro" id="IPR000953">
    <property type="entry name" value="Chromo/chromo_shadow_dom"/>
</dbReference>
<feature type="compositionally biased region" description="Low complexity" evidence="1">
    <location>
        <begin position="730"/>
        <end position="747"/>
    </location>
</feature>
<dbReference type="SUPFAM" id="SSF53098">
    <property type="entry name" value="Ribonuclease H-like"/>
    <property type="match status" value="1"/>
</dbReference>
<dbReference type="PANTHER" id="PTHR46585">
    <property type="entry name" value="INTEGRASE CORE DOMAIN CONTAINING PROTEIN"/>
    <property type="match status" value="1"/>
</dbReference>
<feature type="region of interest" description="Disordered" evidence="1">
    <location>
        <begin position="710"/>
        <end position="829"/>
    </location>
</feature>
<protein>
    <recommendedName>
        <fullName evidence="2">Integrase catalytic domain-containing protein</fullName>
    </recommendedName>
</protein>
<feature type="compositionally biased region" description="Polar residues" evidence="1">
    <location>
        <begin position="797"/>
        <end position="810"/>
    </location>
</feature>
<comment type="caution">
    <text evidence="3">The sequence shown here is derived from an EMBL/GenBank/DDBJ whole genome shotgun (WGS) entry which is preliminary data.</text>
</comment>
<dbReference type="PROSITE" id="PS50994">
    <property type="entry name" value="INTEGRASE"/>
    <property type="match status" value="1"/>
</dbReference>
<dbReference type="GO" id="GO:0015074">
    <property type="term" value="P:DNA integration"/>
    <property type="evidence" value="ECO:0007669"/>
    <property type="project" value="InterPro"/>
</dbReference>
<dbReference type="Proteomes" id="UP000580250">
    <property type="component" value="Unassembled WGS sequence"/>
</dbReference>
<dbReference type="GO" id="GO:0003676">
    <property type="term" value="F:nucleic acid binding"/>
    <property type="evidence" value="ECO:0007669"/>
    <property type="project" value="InterPro"/>
</dbReference>
<evidence type="ECO:0000256" key="1">
    <source>
        <dbReference type="SAM" id="MobiDB-lite"/>
    </source>
</evidence>
<dbReference type="AlphaFoldDB" id="A0A6V7VKM5"/>
<dbReference type="InterPro" id="IPR001584">
    <property type="entry name" value="Integrase_cat-core"/>
</dbReference>
<proteinExistence type="predicted"/>
<feature type="compositionally biased region" description="Pro residues" evidence="1">
    <location>
        <begin position="776"/>
        <end position="787"/>
    </location>
</feature>
<evidence type="ECO:0000313" key="4">
    <source>
        <dbReference type="Proteomes" id="UP000580250"/>
    </source>
</evidence>
<sequence length="1036" mass="120634">MADYTKFLDDLYNNPESPAAFSGIDRLWYEARKVLKHIPRKAVQHYLEGHRTYTLMRPKRIHFKRSKTVAAGFMTDVQVDLADFQQLSRHNKGNRYLLLGIDVLSKRVFGVPVKSKKTEEMIEAFKNLISQMPMKPQRIFSDKGTEFKNKQMKEFFENEGIEKHEPTHSIVKASVAERAIRNVKQRLYRNFAQKKTLNWIDVLEKILEGINKAKSRIHGMRPIDVNFDNAQEVWKRIYGDIFSSNKNKIKPKLKKDDFVRMSVNKGAFEKGYLPNWGDEILQVDNIKETPLPIQYKVKDDKGEQFKGSFYNEELTRVRKDADTEYRIEKVLRKRKRQDGTFDVLVKFIGYPEREWIHESQLLFVFLPSNIPDYPDNRPNKFRVHLPKPLYFSGNWVCGLHSINYPYSWAATIGTLDDQWIDIHFKDNLGMAKVLRVPVPKASHTTVEKLHEFLISTLQHQSETYGASPLEKPEDLVDLPSLKLQRNKRSLEELRQIRVGIIPKVDEVFIDYPDQYWDQIKILKDKLVEDSKSLDEFKLRTDHQQDETIKSEMTTTFWNLSYKRSALESRIRKLEEEAKRRDFEKNNSDVNIVKEIERMTKRVNLLDAAVLRRDKQKTVKQYNRENYITHKGYVDKFFNDNPDYWPAIRSNFYGLIATYQEISTTKTLYDEETDEDRKKELNTKIDGLKRLVNYRMDRFRALEFEGIARDKETADEPYRPPPLPTYTDIHPPATTTPNLPPTQQTSPLKSLPGYTSPTKPVSQDQQQSKEDNSEQLPLPPAIIEPPKPTDISKPSLPTPETTTPVQSSRPEPTTEDVSKLPLLPTPEETFSDPLWTEEMEQILTKILGRTPNRQARINYLPNMPALLRQYGRLKKDKVDASVQKQIIDSIEILYHKDFERFKVQFNHTSIKYLSFSPQLGYVLGFENTNMVQNREIAKYGCDLRGGFSSFAVYTKGLTENMIIGNSLSSLLRVVSVAGAKPGEYNENIYDSPIYARVLPKEVNEIEIEIRTMDNGRLVPFSFGTVLIVLIFKKVINF</sequence>
<dbReference type="InterPro" id="IPR016197">
    <property type="entry name" value="Chromo-like_dom_sf"/>
</dbReference>
<dbReference type="SUPFAM" id="SSF54160">
    <property type="entry name" value="Chromo domain-like"/>
    <property type="match status" value="1"/>
</dbReference>
<evidence type="ECO:0000259" key="2">
    <source>
        <dbReference type="PROSITE" id="PS50994"/>
    </source>
</evidence>
<dbReference type="Gene3D" id="3.30.420.10">
    <property type="entry name" value="Ribonuclease H-like superfamily/Ribonuclease H"/>
    <property type="match status" value="1"/>
</dbReference>
<dbReference type="EMBL" id="CAJEWN010000255">
    <property type="protein sequence ID" value="CAD2175485.1"/>
    <property type="molecule type" value="Genomic_DNA"/>
</dbReference>
<organism evidence="3 4">
    <name type="scientific">Meloidogyne enterolobii</name>
    <name type="common">Root-knot nematode worm</name>
    <name type="synonym">Meloidogyne mayaguensis</name>
    <dbReference type="NCBI Taxonomy" id="390850"/>
    <lineage>
        <taxon>Eukaryota</taxon>
        <taxon>Metazoa</taxon>
        <taxon>Ecdysozoa</taxon>
        <taxon>Nematoda</taxon>
        <taxon>Chromadorea</taxon>
        <taxon>Rhabditida</taxon>
        <taxon>Tylenchina</taxon>
        <taxon>Tylenchomorpha</taxon>
        <taxon>Tylenchoidea</taxon>
        <taxon>Meloidogynidae</taxon>
        <taxon>Meloidogyninae</taxon>
        <taxon>Meloidogyne</taxon>
    </lineage>
</organism>
<evidence type="ECO:0000313" key="3">
    <source>
        <dbReference type="EMBL" id="CAD2175485.1"/>
    </source>
</evidence>